<dbReference type="Proteomes" id="UP001500191">
    <property type="component" value="Unassembled WGS sequence"/>
</dbReference>
<feature type="transmembrane region" description="Helical" evidence="2">
    <location>
        <begin position="211"/>
        <end position="229"/>
    </location>
</feature>
<protein>
    <submittedName>
        <fullName evidence="4">DUF418 domain-containing protein</fullName>
    </submittedName>
</protein>
<proteinExistence type="predicted"/>
<dbReference type="Pfam" id="PF04235">
    <property type="entry name" value="DUF418"/>
    <property type="match status" value="2"/>
</dbReference>
<keyword evidence="5" id="KW-1185">Reference proteome</keyword>
<feature type="transmembrane region" description="Helical" evidence="2">
    <location>
        <begin position="279"/>
        <end position="301"/>
    </location>
</feature>
<dbReference type="RefSeq" id="WP_343758728.1">
    <property type="nucleotide sequence ID" value="NZ_BAAADB010000019.1"/>
</dbReference>
<keyword evidence="2" id="KW-1133">Transmembrane helix</keyword>
<feature type="compositionally biased region" description="Low complexity" evidence="1">
    <location>
        <begin position="1"/>
        <end position="12"/>
    </location>
</feature>
<sequence length="412" mass="43596">MTAPESASLLPPDAAPPVQDTGPVRDRSVLPDVLRGLSLLGILIVNMQDFAGLLEWRQVGVDRAAQVVTDVLANGRFISIFAMLFGWGAAGILARRGVGVFLRRHAALLVVGALHYVLVWHGDIISNYATLALALLLVAHMTVRALLRLAGVLGVWWLGLGLLAALGSASQTAPRFTSLPGLLPTYAANVQERAAEFWPLLWEGNLFNGPWLLALFFLGAAAAKTSLLTRPDAHRPLLRRLALGGLGVGLPLGALLAYLNTRPDYAAGTLALPVRMAGGLAGALGYVGVLGLLAASGRLGAWRMFAASGRMAMTNYLTQSVVMTLIFYPYGLHQGFGWVSDATAAGAGEAFPYSGEFAAWGAAQTLALALLVGLAQLPLSAWWLARFGRGPVESLVRRVAYGAPARQNRAHD</sequence>
<feature type="domain" description="DUF418" evidence="3">
    <location>
        <begin position="356"/>
        <end position="402"/>
    </location>
</feature>
<evidence type="ECO:0000313" key="5">
    <source>
        <dbReference type="Proteomes" id="UP001500191"/>
    </source>
</evidence>
<keyword evidence="2" id="KW-0472">Membrane</keyword>
<dbReference type="InterPro" id="IPR007349">
    <property type="entry name" value="DUF418"/>
</dbReference>
<feature type="transmembrane region" description="Helical" evidence="2">
    <location>
        <begin position="74"/>
        <end position="94"/>
    </location>
</feature>
<feature type="transmembrane region" description="Helical" evidence="2">
    <location>
        <begin position="154"/>
        <end position="173"/>
    </location>
</feature>
<feature type="transmembrane region" description="Helical" evidence="2">
    <location>
        <begin position="313"/>
        <end position="331"/>
    </location>
</feature>
<feature type="domain" description="DUF418" evidence="3">
    <location>
        <begin position="222"/>
        <end position="333"/>
    </location>
</feature>
<feature type="transmembrane region" description="Helical" evidence="2">
    <location>
        <begin position="241"/>
        <end position="259"/>
    </location>
</feature>
<organism evidence="4 5">
    <name type="scientific">Deinococcus depolymerans</name>
    <dbReference type="NCBI Taxonomy" id="392408"/>
    <lineage>
        <taxon>Bacteria</taxon>
        <taxon>Thermotogati</taxon>
        <taxon>Deinococcota</taxon>
        <taxon>Deinococci</taxon>
        <taxon>Deinococcales</taxon>
        <taxon>Deinococcaceae</taxon>
        <taxon>Deinococcus</taxon>
    </lineage>
</organism>
<feature type="region of interest" description="Disordered" evidence="1">
    <location>
        <begin position="1"/>
        <end position="24"/>
    </location>
</feature>
<gene>
    <name evidence="4" type="ORF">GCM10008937_21860</name>
</gene>
<dbReference type="EMBL" id="BAAADB010000019">
    <property type="protein sequence ID" value="GAA0513740.1"/>
    <property type="molecule type" value="Genomic_DNA"/>
</dbReference>
<dbReference type="PANTHER" id="PTHR30590">
    <property type="entry name" value="INNER MEMBRANE PROTEIN"/>
    <property type="match status" value="1"/>
</dbReference>
<feature type="transmembrane region" description="Helical" evidence="2">
    <location>
        <begin position="128"/>
        <end position="147"/>
    </location>
</feature>
<keyword evidence="2" id="KW-0812">Transmembrane</keyword>
<accession>A0ABP3M968</accession>
<comment type="caution">
    <text evidence="4">The sequence shown here is derived from an EMBL/GenBank/DDBJ whole genome shotgun (WGS) entry which is preliminary data.</text>
</comment>
<evidence type="ECO:0000313" key="4">
    <source>
        <dbReference type="EMBL" id="GAA0513740.1"/>
    </source>
</evidence>
<feature type="transmembrane region" description="Helical" evidence="2">
    <location>
        <begin position="357"/>
        <end position="379"/>
    </location>
</feature>
<reference evidence="5" key="1">
    <citation type="journal article" date="2019" name="Int. J. Syst. Evol. Microbiol.">
        <title>The Global Catalogue of Microorganisms (GCM) 10K type strain sequencing project: providing services to taxonomists for standard genome sequencing and annotation.</title>
        <authorList>
            <consortium name="The Broad Institute Genomics Platform"/>
            <consortium name="The Broad Institute Genome Sequencing Center for Infectious Disease"/>
            <person name="Wu L."/>
            <person name="Ma J."/>
        </authorList>
    </citation>
    <scope>NUCLEOTIDE SEQUENCE [LARGE SCALE GENOMIC DNA]</scope>
    <source>
        <strain evidence="5">JCM 14368</strain>
    </source>
</reference>
<evidence type="ECO:0000259" key="3">
    <source>
        <dbReference type="Pfam" id="PF04235"/>
    </source>
</evidence>
<dbReference type="InterPro" id="IPR052529">
    <property type="entry name" value="Bact_Transport_Assoc"/>
</dbReference>
<evidence type="ECO:0000256" key="2">
    <source>
        <dbReference type="SAM" id="Phobius"/>
    </source>
</evidence>
<dbReference type="PANTHER" id="PTHR30590:SF2">
    <property type="entry name" value="INNER MEMBRANE PROTEIN"/>
    <property type="match status" value="1"/>
</dbReference>
<name>A0ABP3M968_9DEIO</name>
<evidence type="ECO:0000256" key="1">
    <source>
        <dbReference type="SAM" id="MobiDB-lite"/>
    </source>
</evidence>